<sequence length="74" mass="7740">MTDGNGRLAMDGRWRRCPEAGGRRQRPGVDGGREGASAVSRRWMAAWAGGMGGGVGGRARGQQGTRGRRWGAAA</sequence>
<evidence type="ECO:0000313" key="3">
    <source>
        <dbReference type="Proteomes" id="UP000729402"/>
    </source>
</evidence>
<dbReference type="EMBL" id="JAAALK010000290">
    <property type="protein sequence ID" value="KAG8047519.1"/>
    <property type="molecule type" value="Genomic_DNA"/>
</dbReference>
<gene>
    <name evidence="2" type="ORF">GUJ93_ZPchr0008g12428</name>
</gene>
<dbReference type="AlphaFoldDB" id="A0A8J5RKL6"/>
<feature type="compositionally biased region" description="Low complexity" evidence="1">
    <location>
        <begin position="60"/>
        <end position="74"/>
    </location>
</feature>
<feature type="compositionally biased region" description="Gly residues" evidence="1">
    <location>
        <begin position="49"/>
        <end position="59"/>
    </location>
</feature>
<feature type="region of interest" description="Disordered" evidence="1">
    <location>
        <begin position="49"/>
        <end position="74"/>
    </location>
</feature>
<accession>A0A8J5RKL6</accession>
<organism evidence="2 3">
    <name type="scientific">Zizania palustris</name>
    <name type="common">Northern wild rice</name>
    <dbReference type="NCBI Taxonomy" id="103762"/>
    <lineage>
        <taxon>Eukaryota</taxon>
        <taxon>Viridiplantae</taxon>
        <taxon>Streptophyta</taxon>
        <taxon>Embryophyta</taxon>
        <taxon>Tracheophyta</taxon>
        <taxon>Spermatophyta</taxon>
        <taxon>Magnoliopsida</taxon>
        <taxon>Liliopsida</taxon>
        <taxon>Poales</taxon>
        <taxon>Poaceae</taxon>
        <taxon>BOP clade</taxon>
        <taxon>Oryzoideae</taxon>
        <taxon>Oryzeae</taxon>
        <taxon>Zizaniinae</taxon>
        <taxon>Zizania</taxon>
    </lineage>
</organism>
<proteinExistence type="predicted"/>
<feature type="compositionally biased region" description="Basic and acidic residues" evidence="1">
    <location>
        <begin position="10"/>
        <end position="22"/>
    </location>
</feature>
<evidence type="ECO:0000256" key="1">
    <source>
        <dbReference type="SAM" id="MobiDB-lite"/>
    </source>
</evidence>
<feature type="region of interest" description="Disordered" evidence="1">
    <location>
        <begin position="1"/>
        <end position="37"/>
    </location>
</feature>
<name>A0A8J5RKL6_ZIZPA</name>
<evidence type="ECO:0000313" key="2">
    <source>
        <dbReference type="EMBL" id="KAG8047519.1"/>
    </source>
</evidence>
<keyword evidence="3" id="KW-1185">Reference proteome</keyword>
<dbReference type="Proteomes" id="UP000729402">
    <property type="component" value="Unassembled WGS sequence"/>
</dbReference>
<reference evidence="2" key="1">
    <citation type="journal article" date="2021" name="bioRxiv">
        <title>Whole Genome Assembly and Annotation of Northern Wild Rice, Zizania palustris L., Supports a Whole Genome Duplication in the Zizania Genus.</title>
        <authorList>
            <person name="Haas M."/>
            <person name="Kono T."/>
            <person name="Macchietto M."/>
            <person name="Millas R."/>
            <person name="McGilp L."/>
            <person name="Shao M."/>
            <person name="Duquette J."/>
            <person name="Hirsch C.N."/>
            <person name="Kimball J."/>
        </authorList>
    </citation>
    <scope>NUCLEOTIDE SEQUENCE</scope>
    <source>
        <tissue evidence="2">Fresh leaf tissue</tissue>
    </source>
</reference>
<comment type="caution">
    <text evidence="2">The sequence shown here is derived from an EMBL/GenBank/DDBJ whole genome shotgun (WGS) entry which is preliminary data.</text>
</comment>
<reference evidence="2" key="2">
    <citation type="submission" date="2021-02" db="EMBL/GenBank/DDBJ databases">
        <authorList>
            <person name="Kimball J.A."/>
            <person name="Haas M.W."/>
            <person name="Macchietto M."/>
            <person name="Kono T."/>
            <person name="Duquette J."/>
            <person name="Shao M."/>
        </authorList>
    </citation>
    <scope>NUCLEOTIDE SEQUENCE</scope>
    <source>
        <tissue evidence="2">Fresh leaf tissue</tissue>
    </source>
</reference>
<protein>
    <submittedName>
        <fullName evidence="2">Uncharacterized protein</fullName>
    </submittedName>
</protein>